<dbReference type="SUPFAM" id="SSF158472">
    <property type="entry name" value="HAMP domain-like"/>
    <property type="match status" value="1"/>
</dbReference>
<dbReference type="SMART" id="SM00388">
    <property type="entry name" value="HisKA"/>
    <property type="match status" value="1"/>
</dbReference>
<dbReference type="InterPro" id="IPR003660">
    <property type="entry name" value="HAMP_dom"/>
</dbReference>
<evidence type="ECO:0000256" key="7">
    <source>
        <dbReference type="SAM" id="Coils"/>
    </source>
</evidence>
<dbReference type="SMART" id="SM00304">
    <property type="entry name" value="HAMP"/>
    <property type="match status" value="1"/>
</dbReference>
<dbReference type="InterPro" id="IPR004358">
    <property type="entry name" value="Sig_transdc_His_kin-like_C"/>
</dbReference>
<dbReference type="InterPro" id="IPR005467">
    <property type="entry name" value="His_kinase_dom"/>
</dbReference>
<feature type="coiled-coil region" evidence="7">
    <location>
        <begin position="354"/>
        <end position="402"/>
    </location>
</feature>
<feature type="transmembrane region" description="Helical" evidence="8">
    <location>
        <begin position="236"/>
        <end position="259"/>
    </location>
</feature>
<keyword evidence="7" id="KW-0175">Coiled coil</keyword>
<dbReference type="PRINTS" id="PR00344">
    <property type="entry name" value="BCTRLSENSOR"/>
</dbReference>
<keyword evidence="8" id="KW-0812">Transmembrane</keyword>
<evidence type="ECO:0000313" key="12">
    <source>
        <dbReference type="Proteomes" id="UP001500936"/>
    </source>
</evidence>
<gene>
    <name evidence="11" type="ORF">GCM10023187_31620</name>
</gene>
<dbReference type="PROSITE" id="PS50109">
    <property type="entry name" value="HIS_KIN"/>
    <property type="match status" value="1"/>
</dbReference>
<dbReference type="SUPFAM" id="SSF47384">
    <property type="entry name" value="Homodimeric domain of signal transducing histidine kinase"/>
    <property type="match status" value="1"/>
</dbReference>
<keyword evidence="6" id="KW-0418">Kinase</keyword>
<evidence type="ECO:0000256" key="8">
    <source>
        <dbReference type="SAM" id="Phobius"/>
    </source>
</evidence>
<dbReference type="Gene3D" id="1.10.287.130">
    <property type="match status" value="1"/>
</dbReference>
<evidence type="ECO:0000256" key="5">
    <source>
        <dbReference type="ARBA" id="ARBA00022679"/>
    </source>
</evidence>
<evidence type="ECO:0000259" key="10">
    <source>
        <dbReference type="PROSITE" id="PS50885"/>
    </source>
</evidence>
<accession>A0ABP8KK00</accession>
<sequence length="660" mass="73481">MNPFLLSSYAIMALLHITLASMAIIGLTRNPGQSAYKPWLLRTIWASVLWQAMAFIETGLQPHLASVVFRVTSLVFCAGLYLAHTAKSQLPYLFPVPLFGRERTWVLGVLLATGLVFIGVQVQHNFAAHPQGWTPFLFSHTLIALFAILPSLWSLTVYLRKAYYFRHRDPALVDPCVKLALADFGFIGSALLLLYPGVSHPWGLPLYFLVTWVLFQFFVLLFIIYSTFPIRFQDKLIGFVFASGISILMYVSLLVVPFTHTVADRLAHQQALITLALLIIGSAAFLLWVFPIILKVSLVQPVQHLLDGIRRADQGDLNVQIPVGLLDEFGTLAQNFNRMTQSLKQSKDELVRYADTLETRVADRTRQIQEQKAEIEAQRDNLEQAFQDLKATQNQLVQKEKMASLGELTAGIAHEIQNPLNFVNNFSEVSVDLVAELKEEAVAGHTEDVLAIADDLGRNLEKINHHGKRADSIVKGMLEHSRASTGEKQPTNLNALAEEYLRLAYQGQLAKDDSFDCQLITSFEPGLSNINVVPQDMGRVLLNLYNNALYAVRARSRGLRVGSAEPLAADPYRPQIEVSTYTNNGRVELRVKDNGTGIPAGILSKIYQPFFTTKPTGEGTGLGLSLTYDIVTKGHGGEIHVQTEEGRYTEFVVSLPNDRP</sequence>
<dbReference type="PANTHER" id="PTHR43065:SF42">
    <property type="entry name" value="TWO-COMPONENT SENSOR PPRA"/>
    <property type="match status" value="1"/>
</dbReference>
<dbReference type="EMBL" id="BAABHB010000006">
    <property type="protein sequence ID" value="GAA4409001.1"/>
    <property type="molecule type" value="Genomic_DNA"/>
</dbReference>
<keyword evidence="8" id="KW-0472">Membrane</keyword>
<feature type="transmembrane region" description="Helical" evidence="8">
    <location>
        <begin position="271"/>
        <end position="294"/>
    </location>
</feature>
<protein>
    <recommendedName>
        <fullName evidence="3">histidine kinase</fullName>
        <ecNumber evidence="3">2.7.13.3</ecNumber>
    </recommendedName>
</protein>
<organism evidence="11 12">
    <name type="scientific">Nibrella viscosa</name>
    <dbReference type="NCBI Taxonomy" id="1084524"/>
    <lineage>
        <taxon>Bacteria</taxon>
        <taxon>Pseudomonadati</taxon>
        <taxon>Bacteroidota</taxon>
        <taxon>Cytophagia</taxon>
        <taxon>Cytophagales</taxon>
        <taxon>Spirosomataceae</taxon>
        <taxon>Nibrella</taxon>
    </lineage>
</organism>
<dbReference type="InterPro" id="IPR036890">
    <property type="entry name" value="HATPase_C_sf"/>
</dbReference>
<evidence type="ECO:0000313" key="11">
    <source>
        <dbReference type="EMBL" id="GAA4409001.1"/>
    </source>
</evidence>
<keyword evidence="8" id="KW-1133">Transmembrane helix</keyword>
<reference evidence="12" key="1">
    <citation type="journal article" date="2019" name="Int. J. Syst. Evol. Microbiol.">
        <title>The Global Catalogue of Microorganisms (GCM) 10K type strain sequencing project: providing services to taxonomists for standard genome sequencing and annotation.</title>
        <authorList>
            <consortium name="The Broad Institute Genomics Platform"/>
            <consortium name="The Broad Institute Genome Sequencing Center for Infectious Disease"/>
            <person name="Wu L."/>
            <person name="Ma J."/>
        </authorList>
    </citation>
    <scope>NUCLEOTIDE SEQUENCE [LARGE SCALE GENOMIC DNA]</scope>
    <source>
        <strain evidence="12">JCM 17925</strain>
    </source>
</reference>
<feature type="domain" description="HAMP" evidence="10">
    <location>
        <begin position="296"/>
        <end position="348"/>
    </location>
</feature>
<dbReference type="Gene3D" id="3.30.565.10">
    <property type="entry name" value="Histidine kinase-like ATPase, C-terminal domain"/>
    <property type="match status" value="1"/>
</dbReference>
<feature type="transmembrane region" description="Helical" evidence="8">
    <location>
        <begin position="62"/>
        <end position="83"/>
    </location>
</feature>
<dbReference type="Pfam" id="PF00672">
    <property type="entry name" value="HAMP"/>
    <property type="match status" value="1"/>
</dbReference>
<dbReference type="Pfam" id="PF00512">
    <property type="entry name" value="HisKA"/>
    <property type="match status" value="1"/>
</dbReference>
<evidence type="ECO:0000256" key="4">
    <source>
        <dbReference type="ARBA" id="ARBA00022553"/>
    </source>
</evidence>
<keyword evidence="12" id="KW-1185">Reference proteome</keyword>
<dbReference type="Proteomes" id="UP001500936">
    <property type="component" value="Unassembled WGS sequence"/>
</dbReference>
<comment type="catalytic activity">
    <reaction evidence="1">
        <text>ATP + protein L-histidine = ADP + protein N-phospho-L-histidine.</text>
        <dbReference type="EC" id="2.7.13.3"/>
    </reaction>
</comment>
<dbReference type="InterPro" id="IPR003661">
    <property type="entry name" value="HisK_dim/P_dom"/>
</dbReference>
<dbReference type="CDD" id="cd06225">
    <property type="entry name" value="HAMP"/>
    <property type="match status" value="1"/>
</dbReference>
<dbReference type="EC" id="2.7.13.3" evidence="3"/>
<evidence type="ECO:0000256" key="1">
    <source>
        <dbReference type="ARBA" id="ARBA00000085"/>
    </source>
</evidence>
<feature type="transmembrane region" description="Helical" evidence="8">
    <location>
        <begin position="6"/>
        <end position="27"/>
    </location>
</feature>
<dbReference type="InterPro" id="IPR036097">
    <property type="entry name" value="HisK_dim/P_sf"/>
</dbReference>
<feature type="transmembrane region" description="Helical" evidence="8">
    <location>
        <begin position="204"/>
        <end position="224"/>
    </location>
</feature>
<feature type="transmembrane region" description="Helical" evidence="8">
    <location>
        <begin position="136"/>
        <end position="159"/>
    </location>
</feature>
<evidence type="ECO:0000256" key="2">
    <source>
        <dbReference type="ARBA" id="ARBA00004370"/>
    </source>
</evidence>
<dbReference type="SUPFAM" id="SSF55874">
    <property type="entry name" value="ATPase domain of HSP90 chaperone/DNA topoisomerase II/histidine kinase"/>
    <property type="match status" value="1"/>
</dbReference>
<dbReference type="Pfam" id="PF02518">
    <property type="entry name" value="HATPase_c"/>
    <property type="match status" value="1"/>
</dbReference>
<evidence type="ECO:0000256" key="3">
    <source>
        <dbReference type="ARBA" id="ARBA00012438"/>
    </source>
</evidence>
<dbReference type="CDD" id="cd00082">
    <property type="entry name" value="HisKA"/>
    <property type="match status" value="1"/>
</dbReference>
<evidence type="ECO:0000259" key="9">
    <source>
        <dbReference type="PROSITE" id="PS50109"/>
    </source>
</evidence>
<keyword evidence="4" id="KW-0597">Phosphoprotein</keyword>
<proteinExistence type="predicted"/>
<dbReference type="SMART" id="SM00387">
    <property type="entry name" value="HATPase_c"/>
    <property type="match status" value="1"/>
</dbReference>
<evidence type="ECO:0000256" key="6">
    <source>
        <dbReference type="ARBA" id="ARBA00022777"/>
    </source>
</evidence>
<dbReference type="Gene3D" id="6.10.340.10">
    <property type="match status" value="1"/>
</dbReference>
<dbReference type="PROSITE" id="PS50885">
    <property type="entry name" value="HAMP"/>
    <property type="match status" value="1"/>
</dbReference>
<feature type="domain" description="Histidine kinase" evidence="9">
    <location>
        <begin position="411"/>
        <end position="659"/>
    </location>
</feature>
<keyword evidence="5" id="KW-0808">Transferase</keyword>
<dbReference type="RefSeq" id="WP_345268786.1">
    <property type="nucleotide sequence ID" value="NZ_BAABHB010000006.1"/>
</dbReference>
<comment type="subcellular location">
    <subcellularLocation>
        <location evidence="2">Membrane</location>
    </subcellularLocation>
</comment>
<feature type="transmembrane region" description="Helical" evidence="8">
    <location>
        <begin position="104"/>
        <end position="124"/>
    </location>
</feature>
<name>A0ABP8KK00_9BACT</name>
<dbReference type="InterPro" id="IPR003594">
    <property type="entry name" value="HATPase_dom"/>
</dbReference>
<feature type="transmembrane region" description="Helical" evidence="8">
    <location>
        <begin position="39"/>
        <end position="56"/>
    </location>
</feature>
<comment type="caution">
    <text evidence="11">The sequence shown here is derived from an EMBL/GenBank/DDBJ whole genome shotgun (WGS) entry which is preliminary data.</text>
</comment>
<feature type="transmembrane region" description="Helical" evidence="8">
    <location>
        <begin position="179"/>
        <end position="198"/>
    </location>
</feature>
<dbReference type="PANTHER" id="PTHR43065">
    <property type="entry name" value="SENSOR HISTIDINE KINASE"/>
    <property type="match status" value="1"/>
</dbReference>